<evidence type="ECO:0000256" key="4">
    <source>
        <dbReference type="ARBA" id="ARBA00022723"/>
    </source>
</evidence>
<evidence type="ECO:0000259" key="9">
    <source>
        <dbReference type="Pfam" id="PF00675"/>
    </source>
</evidence>
<keyword evidence="5" id="KW-0378">Hydrolase</keyword>
<dbReference type="Pfam" id="PF00675">
    <property type="entry name" value="Peptidase_M16"/>
    <property type="match status" value="1"/>
</dbReference>
<dbReference type="PROSITE" id="PS00143">
    <property type="entry name" value="INSULINASE"/>
    <property type="match status" value="1"/>
</dbReference>
<gene>
    <name evidence="11" type="ORF">JKG61_10470</name>
</gene>
<evidence type="ECO:0000256" key="3">
    <source>
        <dbReference type="ARBA" id="ARBA00022670"/>
    </source>
</evidence>
<evidence type="ECO:0000256" key="6">
    <source>
        <dbReference type="ARBA" id="ARBA00022833"/>
    </source>
</evidence>
<comment type="similarity">
    <text evidence="2 8">Belongs to the peptidase M16 family.</text>
</comment>
<evidence type="ECO:0000313" key="11">
    <source>
        <dbReference type="EMBL" id="MBL1409176.1"/>
    </source>
</evidence>
<feature type="domain" description="Peptidase M16 C-terminal" evidence="10">
    <location>
        <begin position="219"/>
        <end position="399"/>
    </location>
</feature>
<comment type="cofactor">
    <cofactor evidence="1">
        <name>Zn(2+)</name>
        <dbReference type="ChEBI" id="CHEBI:29105"/>
    </cofactor>
</comment>
<dbReference type="Pfam" id="PF05193">
    <property type="entry name" value="Peptidase_M16_C"/>
    <property type="match status" value="2"/>
</dbReference>
<keyword evidence="6" id="KW-0862">Zinc</keyword>
<reference evidence="11 12" key="1">
    <citation type="submission" date="2021-01" db="EMBL/GenBank/DDBJ databases">
        <title>C459-1 draft genome sequence.</title>
        <authorList>
            <person name="Zhang X.-F."/>
        </authorList>
    </citation>
    <scope>NUCLEOTIDE SEQUENCE [LARGE SCALE GENOMIC DNA]</scope>
    <source>
        <strain evidence="12">C459-1</strain>
    </source>
</reference>
<dbReference type="Gene3D" id="3.30.830.10">
    <property type="entry name" value="Metalloenzyme, LuxS/M16 peptidase-like"/>
    <property type="match status" value="4"/>
</dbReference>
<dbReference type="EMBL" id="JAERTY010000005">
    <property type="protein sequence ID" value="MBL1409176.1"/>
    <property type="molecule type" value="Genomic_DNA"/>
</dbReference>
<dbReference type="InterPro" id="IPR007863">
    <property type="entry name" value="Peptidase_M16_C"/>
</dbReference>
<comment type="caution">
    <text evidence="11">The sequence shown here is derived from an EMBL/GenBank/DDBJ whole genome shotgun (WGS) entry which is preliminary data.</text>
</comment>
<evidence type="ECO:0000256" key="8">
    <source>
        <dbReference type="RuleBase" id="RU004447"/>
    </source>
</evidence>
<feature type="domain" description="Peptidase M16 N-terminal" evidence="9">
    <location>
        <begin position="59"/>
        <end position="195"/>
    </location>
</feature>
<proteinExistence type="inferred from homology"/>
<dbReference type="PANTHER" id="PTHR43690">
    <property type="entry name" value="NARDILYSIN"/>
    <property type="match status" value="1"/>
</dbReference>
<keyword evidence="4" id="KW-0479">Metal-binding</keyword>
<evidence type="ECO:0000256" key="7">
    <source>
        <dbReference type="ARBA" id="ARBA00023049"/>
    </source>
</evidence>
<keyword evidence="12" id="KW-1185">Reference proteome</keyword>
<evidence type="ECO:0000256" key="1">
    <source>
        <dbReference type="ARBA" id="ARBA00001947"/>
    </source>
</evidence>
<accession>A0ABS1R389</accession>
<evidence type="ECO:0000313" key="12">
    <source>
        <dbReference type="Proteomes" id="UP000625283"/>
    </source>
</evidence>
<evidence type="ECO:0000256" key="5">
    <source>
        <dbReference type="ARBA" id="ARBA00022801"/>
    </source>
</evidence>
<feature type="domain" description="Peptidase M16 C-terminal" evidence="10">
    <location>
        <begin position="706"/>
        <end position="872"/>
    </location>
</feature>
<organism evidence="11 12">
    <name type="scientific">Sphingobacterium faecale</name>
    <dbReference type="NCBI Taxonomy" id="2803775"/>
    <lineage>
        <taxon>Bacteria</taxon>
        <taxon>Pseudomonadati</taxon>
        <taxon>Bacteroidota</taxon>
        <taxon>Sphingobacteriia</taxon>
        <taxon>Sphingobacteriales</taxon>
        <taxon>Sphingobacteriaceae</taxon>
        <taxon>Sphingobacterium</taxon>
    </lineage>
</organism>
<sequence length="943" mass="107180">MNKSLYKYLPQLSIIALALLCIVSCNGKKVNQADLDQKTIVSDSAVISGVLDNGLTYIIRHNKMPEQRAMLYLVNKIGSVQESENQRGIAHFVEHMAFRGTKNFPEDKLINFLELSGVKFGADLNAYTSYNETVYQLPIPSYNKGLLDSGLMILKDWAQGVLITEQAVNSERGVILAEMRQRQGLDQRIRQQSLPTMLNGAPYSERSPIGIESVIKQVKASDLQQFYDTWYRPNLQAIIVVGDLDPKMMEQEIKKRFADLKNPSNAPELKEISIPKREEEHYQMILDDEIPNTTIQILRKFNTKKGIHTEGDLHRSMVNSLFNTMLANRINDLRSGSELPFLSAGAAIESIFTGLGSASLTVTFNPGEYEKGYKSLFREIRKVKELGFNEVELDRAKASFIERQEYQYGERDKVSSQSYINVYVNAFLKEIPYPSASFYHNFYTQHVTSLTLDDFKESIDRFYTTDNKDIFVLAPTLEEESLPTISDIENWEAEVNGEVLTLEKEKKISRKLMETLPKAGQVISQTQNDTIGITIWKLSNGVTVVLKPTTYRNDQLLISAYSPGGSSLYSDEDYQSTIDAVGVLSHSGIADMDHKTLSRVLTGKIMKVNPYIGENEEGISASSSKKDLEACMQLIHLQFTQPRLDMDVMPAVLKEAESRAKKRHSRPANVYADSIRSIQYGNHFRKSRSSDSRVSSIVPKRSLEIYKERFADASNFTFVIVGSIELEKIKPLVEQYLASLPTTNSNEETNYIDYQYAVGPFSKTIRKGKTDKATVTLVFDGNYTATDELIGNMTALRDVLKFRMTERLRGKENQVYSPWVSLNLNSQHKRYDLRVGFVCSPSQVNFLIEAVNDEFQKLAIHGAKPDELVKFKTEFARGHEVRLKRNDYWLSQIQYHLQQDKPLANILQITDEINAVNAESFKKYAKEYLNTSKMKSFILLPEL</sequence>
<dbReference type="InterPro" id="IPR011765">
    <property type="entry name" value="Pept_M16_N"/>
</dbReference>
<evidence type="ECO:0000259" key="10">
    <source>
        <dbReference type="Pfam" id="PF05193"/>
    </source>
</evidence>
<name>A0ABS1R389_9SPHI</name>
<dbReference type="InterPro" id="IPR011249">
    <property type="entry name" value="Metalloenz_LuxS/M16"/>
</dbReference>
<keyword evidence="7" id="KW-0482">Metalloprotease</keyword>
<dbReference type="Proteomes" id="UP000625283">
    <property type="component" value="Unassembled WGS sequence"/>
</dbReference>
<dbReference type="PANTHER" id="PTHR43690:SF34">
    <property type="entry name" value="ZINC PROTEASE PQQL-LIKE"/>
    <property type="match status" value="1"/>
</dbReference>
<evidence type="ECO:0000256" key="2">
    <source>
        <dbReference type="ARBA" id="ARBA00007261"/>
    </source>
</evidence>
<protein>
    <submittedName>
        <fullName evidence="11">Insulinase family protein</fullName>
    </submittedName>
</protein>
<dbReference type="SUPFAM" id="SSF63411">
    <property type="entry name" value="LuxS/MPP-like metallohydrolase"/>
    <property type="match status" value="4"/>
</dbReference>
<dbReference type="InterPro" id="IPR001431">
    <property type="entry name" value="Pept_M16_Zn_BS"/>
</dbReference>
<dbReference type="InterPro" id="IPR050626">
    <property type="entry name" value="Peptidase_M16"/>
</dbReference>
<dbReference type="RefSeq" id="WP_202102932.1">
    <property type="nucleotide sequence ID" value="NZ_JAERTY010000005.1"/>
</dbReference>
<keyword evidence="3" id="KW-0645">Protease</keyword>